<dbReference type="PhylomeDB" id="E9GTG1"/>
<organism evidence="6 7">
    <name type="scientific">Daphnia pulex</name>
    <name type="common">Water flea</name>
    <dbReference type="NCBI Taxonomy" id="6669"/>
    <lineage>
        <taxon>Eukaryota</taxon>
        <taxon>Metazoa</taxon>
        <taxon>Ecdysozoa</taxon>
        <taxon>Arthropoda</taxon>
        <taxon>Crustacea</taxon>
        <taxon>Branchiopoda</taxon>
        <taxon>Diplostraca</taxon>
        <taxon>Cladocera</taxon>
        <taxon>Anomopoda</taxon>
        <taxon>Daphniidae</taxon>
        <taxon>Daphnia</taxon>
    </lineage>
</organism>
<keyword evidence="7" id="KW-1185">Reference proteome</keyword>
<evidence type="ECO:0000256" key="1">
    <source>
        <dbReference type="ARBA" id="ARBA00012418"/>
    </source>
</evidence>
<keyword evidence="5" id="KW-0804">Transcription</keyword>
<gene>
    <name evidence="6" type="ORF">DAPPUDRAFT_247972</name>
</gene>
<evidence type="ECO:0000313" key="7">
    <source>
        <dbReference type="Proteomes" id="UP000000305"/>
    </source>
</evidence>
<name>E9GTG1_DAPPU</name>
<reference evidence="6 7" key="1">
    <citation type="journal article" date="2011" name="Science">
        <title>The ecoresponsive genome of Daphnia pulex.</title>
        <authorList>
            <person name="Colbourne J.K."/>
            <person name="Pfrender M.E."/>
            <person name="Gilbert D."/>
            <person name="Thomas W.K."/>
            <person name="Tucker A."/>
            <person name="Oakley T.H."/>
            <person name="Tokishita S."/>
            <person name="Aerts A."/>
            <person name="Arnold G.J."/>
            <person name="Basu M.K."/>
            <person name="Bauer D.J."/>
            <person name="Caceres C.E."/>
            <person name="Carmel L."/>
            <person name="Casola C."/>
            <person name="Choi J.H."/>
            <person name="Detter J.C."/>
            <person name="Dong Q."/>
            <person name="Dusheyko S."/>
            <person name="Eads B.D."/>
            <person name="Frohlich T."/>
            <person name="Geiler-Samerotte K.A."/>
            <person name="Gerlach D."/>
            <person name="Hatcher P."/>
            <person name="Jogdeo S."/>
            <person name="Krijgsveld J."/>
            <person name="Kriventseva E.V."/>
            <person name="Kultz D."/>
            <person name="Laforsch C."/>
            <person name="Lindquist E."/>
            <person name="Lopez J."/>
            <person name="Manak J.R."/>
            <person name="Muller J."/>
            <person name="Pangilinan J."/>
            <person name="Patwardhan R.P."/>
            <person name="Pitluck S."/>
            <person name="Pritham E.J."/>
            <person name="Rechtsteiner A."/>
            <person name="Rho M."/>
            <person name="Rogozin I.B."/>
            <person name="Sakarya O."/>
            <person name="Salamov A."/>
            <person name="Schaack S."/>
            <person name="Shapiro H."/>
            <person name="Shiga Y."/>
            <person name="Skalitzky C."/>
            <person name="Smith Z."/>
            <person name="Souvorov A."/>
            <person name="Sung W."/>
            <person name="Tang Z."/>
            <person name="Tsuchiya D."/>
            <person name="Tu H."/>
            <person name="Vos H."/>
            <person name="Wang M."/>
            <person name="Wolf Y.I."/>
            <person name="Yamagata H."/>
            <person name="Yamada T."/>
            <person name="Ye Y."/>
            <person name="Shaw J.R."/>
            <person name="Andrews J."/>
            <person name="Crease T.J."/>
            <person name="Tang H."/>
            <person name="Lucas S.M."/>
            <person name="Robertson H.M."/>
            <person name="Bork P."/>
            <person name="Koonin E.V."/>
            <person name="Zdobnov E.M."/>
            <person name="Grigoriev I.V."/>
            <person name="Lynch M."/>
            <person name="Boore J.L."/>
        </authorList>
    </citation>
    <scope>NUCLEOTIDE SEQUENCE [LARGE SCALE GENOMIC DNA]</scope>
</reference>
<accession>E9GTG1</accession>
<evidence type="ECO:0000256" key="2">
    <source>
        <dbReference type="ARBA" id="ARBA00022478"/>
    </source>
</evidence>
<evidence type="ECO:0000256" key="5">
    <source>
        <dbReference type="ARBA" id="ARBA00023163"/>
    </source>
</evidence>
<dbReference type="eggNOG" id="KOG0261">
    <property type="taxonomic scope" value="Eukaryota"/>
</dbReference>
<proteinExistence type="predicted"/>
<sequence>MYGFFDRAKTSQMVASALAGDEDNVVIKLQPPCILKPAALWSGQIFNRIKVNLRTKGKEYSNKKNEEFMSTTVSVGL</sequence>
<keyword evidence="3" id="KW-0808">Transferase</keyword>
<dbReference type="InParanoid" id="E9GTG1"/>
<dbReference type="HOGENOM" id="CLU_2656989_0_0_1"/>
<dbReference type="Gene3D" id="1.10.274.100">
    <property type="entry name" value="RNA polymerase Rpb1, domain 3"/>
    <property type="match status" value="1"/>
</dbReference>
<keyword evidence="2" id="KW-0240">DNA-directed RNA polymerase</keyword>
<dbReference type="STRING" id="6669.E9GTG1"/>
<evidence type="ECO:0000256" key="3">
    <source>
        <dbReference type="ARBA" id="ARBA00022679"/>
    </source>
</evidence>
<dbReference type="KEGG" id="dpx:DAPPUDRAFT_247972"/>
<dbReference type="EC" id="2.7.7.6" evidence="1"/>
<protein>
    <recommendedName>
        <fullName evidence="1">DNA-directed RNA polymerase</fullName>
        <ecNumber evidence="1">2.7.7.6</ecNumber>
    </recommendedName>
</protein>
<dbReference type="GO" id="GO:0000428">
    <property type="term" value="C:DNA-directed RNA polymerase complex"/>
    <property type="evidence" value="ECO:0007669"/>
    <property type="project" value="UniProtKB-KW"/>
</dbReference>
<evidence type="ECO:0000313" key="6">
    <source>
        <dbReference type="EMBL" id="EFX77223.1"/>
    </source>
</evidence>
<dbReference type="Proteomes" id="UP000000305">
    <property type="component" value="Unassembled WGS sequence"/>
</dbReference>
<keyword evidence="4" id="KW-0548">Nucleotidyltransferase</keyword>
<dbReference type="AlphaFoldDB" id="E9GTG1"/>
<dbReference type="GO" id="GO:0003899">
    <property type="term" value="F:DNA-directed RNA polymerase activity"/>
    <property type="evidence" value="ECO:0007669"/>
    <property type="project" value="UniProtKB-EC"/>
</dbReference>
<evidence type="ECO:0000256" key="4">
    <source>
        <dbReference type="ARBA" id="ARBA00022695"/>
    </source>
</evidence>
<dbReference type="InterPro" id="IPR042102">
    <property type="entry name" value="RNA_pol_Rpb1_3_sf"/>
</dbReference>
<dbReference type="EMBL" id="GL732564">
    <property type="protein sequence ID" value="EFX77223.1"/>
    <property type="molecule type" value="Genomic_DNA"/>
</dbReference>